<keyword evidence="1" id="KW-0472">Membrane</keyword>
<gene>
    <name evidence="2" type="ORF">SAMN05444148_0734</name>
</gene>
<keyword evidence="3" id="KW-1185">Reference proteome</keyword>
<dbReference type="Pfam" id="PF11821">
    <property type="entry name" value="ActD"/>
    <property type="match status" value="1"/>
</dbReference>
<dbReference type="OrthoDB" id="9792475at2"/>
<feature type="transmembrane region" description="Helical" evidence="1">
    <location>
        <begin position="55"/>
        <end position="78"/>
    </location>
</feature>
<keyword evidence="1" id="KW-0812">Transmembrane</keyword>
<evidence type="ECO:0000256" key="1">
    <source>
        <dbReference type="SAM" id="Phobius"/>
    </source>
</evidence>
<dbReference type="PANTHER" id="PTHR40394:SF2">
    <property type="entry name" value="QUINOL:CYTOCHROME C OXIDOREDUCTASE MEMBRANE PROTEIN"/>
    <property type="match status" value="1"/>
</dbReference>
<dbReference type="AlphaFoldDB" id="A0A1M5LXZ9"/>
<keyword evidence="1" id="KW-1133">Transmembrane helix</keyword>
<protein>
    <submittedName>
        <fullName evidence="2">Quinol:cytochrome c oxidoreductase membrane protein</fullName>
    </submittedName>
</protein>
<dbReference type="RefSeq" id="WP_073083213.1">
    <property type="nucleotide sequence ID" value="NZ_FQWS01000001.1"/>
</dbReference>
<evidence type="ECO:0000313" key="3">
    <source>
        <dbReference type="Proteomes" id="UP000184522"/>
    </source>
</evidence>
<evidence type="ECO:0000313" key="2">
    <source>
        <dbReference type="EMBL" id="SHG69273.1"/>
    </source>
</evidence>
<dbReference type="Proteomes" id="UP000184522">
    <property type="component" value="Unassembled WGS sequence"/>
</dbReference>
<reference evidence="3" key="1">
    <citation type="submission" date="2016-11" db="EMBL/GenBank/DDBJ databases">
        <authorList>
            <person name="Varghese N."/>
            <person name="Submissions S."/>
        </authorList>
    </citation>
    <scope>NUCLEOTIDE SEQUENCE [LARGE SCALE GENOMIC DNA]</scope>
    <source>
        <strain evidence="3">DSM 25330</strain>
    </source>
</reference>
<dbReference type="PANTHER" id="PTHR40394">
    <property type="entry name" value="LIPOPROTEIN-RELATED"/>
    <property type="match status" value="1"/>
</dbReference>
<dbReference type="EMBL" id="FQWS01000001">
    <property type="protein sequence ID" value="SHG69273.1"/>
    <property type="molecule type" value="Genomic_DNA"/>
</dbReference>
<dbReference type="InterPro" id="IPR021776">
    <property type="entry name" value="ActD"/>
</dbReference>
<sequence length="180" mass="20371">MEAASKVIHAIYNDDDILMSAVKRVKAAKHHIEEIYCPFPVHGLDKAMGLAPTRLAITAFLYGCVGLTVAVVMMNFIMIKDWPQDIGGKPSFSYLENMPAFVPIMFELTVFFAAHLMVITFYLRSRMWPFKKAENPDPRTTDDHFLMEIAIHNNEADLTNLLKETGAVEINIVEKDEDAH</sequence>
<accession>A0A1M5LXZ9</accession>
<organism evidence="2 3">
    <name type="scientific">Winogradskyella jejuensis</name>
    <dbReference type="NCBI Taxonomy" id="1089305"/>
    <lineage>
        <taxon>Bacteria</taxon>
        <taxon>Pseudomonadati</taxon>
        <taxon>Bacteroidota</taxon>
        <taxon>Flavobacteriia</taxon>
        <taxon>Flavobacteriales</taxon>
        <taxon>Flavobacteriaceae</taxon>
        <taxon>Winogradskyella</taxon>
    </lineage>
</organism>
<dbReference type="STRING" id="1089305.SAMN05444148_0734"/>
<proteinExistence type="predicted"/>
<name>A0A1M5LXZ9_9FLAO</name>
<feature type="transmembrane region" description="Helical" evidence="1">
    <location>
        <begin position="98"/>
        <end position="123"/>
    </location>
</feature>